<feature type="region of interest" description="Disordered" evidence="2">
    <location>
        <begin position="563"/>
        <end position="624"/>
    </location>
</feature>
<sequence>MWGSSVELTQDGFTLEKVSDKLNAIFGTKSKSEIWALASGKAVNHVNAAPANPKGPVLGQRKAVDGPERDLHYNIGAMKCHYCGGVHNNMNNVGPHKMINCPKRALDKAAGAKVRREVPLDECLAKAVAVDACNAEQGASPVTTDGYTSPPPSNFEVPLTPGKGTLPFSDEDEPMDTVVNAVNADATSKARAAGKEPDGDVAMEEQPGVDSNQAIAETTKSFAGMLTEFEKKVRNLYPYLLDNEMYLTSNFWVLDSGCGHGLTSEMARFVRKEPNTQYTFTFAQGSKHSNTHIGTIKLYLNGPLGIRPFLFENIALVPNATSNILSEFWLRRGGHQMLGSLTGEYKFVLFKNELVFVANAINGVSDGGTEFVNAAFKSFCKSKDIVFQTSNAYSPEENGATERDHQSKLDRVRCALKDAGMAHKWWPEALMYMTYVQNRTPMARLGNKTPYEMVYVTPPNVSKLPVWGSVCFAHIPVALRKDKKLSARAVKCWFLGMSEETKGYRLWDMYNNKHIQSRDVLYDTTNIATLVQRAFGGTDEALTIESAARELPAAEEADALATESTGAMGAGEPKKGSTSAVGAEEPAQTSNPAVGVKKRRRTGLVETPPRRELRPRREAKKPKRYSDYQCFQALLEHNVAQDILEHKVPTPRSLKDAFSGPYREQWKQALELEYDSLIEIGTWRLVRLPPGRKALPCHWVLAVKYNVDGTVERFKAHLVAQGNHQEFGVDCDEVYAPVARFESLCLVLAIGTILDCHIHQMDVHTAFLNGTMHGKQKIYMRQPHGFAKRGHVHLVCELQKSIYGLKQDPRIWYRVLHTFLTSMGFARCHKAFCIYVQKVGEAWIIVVVYVDDLTIMSREMRLINRLKAELSNRFKMKDLGDIHYILKMEVHRNRDHRVIMISQRKYIAELITKCKLGECAPPFDFRGIVGSLQYLVRGTRPDIANAVRELSKFLSCYNRTHWDAGRRVLKYLKGTSTYGLFLDGKTRDVTYEVYTDASFACQSKERKSVTGYVIQMAGASLSWCSSKQGGVSLSTAEAELIALSEGARESEWLWYLLGEIVFPQKVPVQVWCDSNAAISIVKNTGNHKANKHIEIGYLFTRDLVEPGRLKIAYCSATEMTADILTKVVPTKQFLKLREKLGVRELKLSPST</sequence>
<evidence type="ECO:0000313" key="4">
    <source>
        <dbReference type="EMBL" id="GMF27803.1"/>
    </source>
</evidence>
<keyword evidence="1" id="KW-0645">Protease</keyword>
<protein>
    <submittedName>
        <fullName evidence="4">Unnamed protein product</fullName>
    </submittedName>
</protein>
<gene>
    <name evidence="4" type="ORF">Pfra01_000560300</name>
</gene>
<comment type="caution">
    <text evidence="4">The sequence shown here is derived from an EMBL/GenBank/DDBJ whole genome shotgun (WGS) entry which is preliminary data.</text>
</comment>
<dbReference type="Pfam" id="PF22936">
    <property type="entry name" value="Pol_BBD"/>
    <property type="match status" value="1"/>
</dbReference>
<dbReference type="SUPFAM" id="SSF53098">
    <property type="entry name" value="Ribonuclease H-like"/>
    <property type="match status" value="1"/>
</dbReference>
<dbReference type="EMBL" id="BSXT01000449">
    <property type="protein sequence ID" value="GMF27803.1"/>
    <property type="molecule type" value="Genomic_DNA"/>
</dbReference>
<evidence type="ECO:0000256" key="1">
    <source>
        <dbReference type="ARBA" id="ARBA00022750"/>
    </source>
</evidence>
<dbReference type="PANTHER" id="PTHR11439">
    <property type="entry name" value="GAG-POL-RELATED RETROTRANSPOSON"/>
    <property type="match status" value="1"/>
</dbReference>
<dbReference type="Gene3D" id="3.30.420.10">
    <property type="entry name" value="Ribonuclease H-like superfamily/Ribonuclease H"/>
    <property type="match status" value="2"/>
</dbReference>
<dbReference type="InterPro" id="IPR036397">
    <property type="entry name" value="RNaseH_sf"/>
</dbReference>
<dbReference type="InterPro" id="IPR012337">
    <property type="entry name" value="RNaseH-like_sf"/>
</dbReference>
<accession>A0A9W6U9C9</accession>
<dbReference type="OrthoDB" id="112158at2759"/>
<dbReference type="InterPro" id="IPR001584">
    <property type="entry name" value="Integrase_cat-core"/>
</dbReference>
<keyword evidence="1" id="KW-0064">Aspartyl protease</keyword>
<dbReference type="Proteomes" id="UP001165121">
    <property type="component" value="Unassembled WGS sequence"/>
</dbReference>
<reference evidence="4" key="1">
    <citation type="submission" date="2023-04" db="EMBL/GenBank/DDBJ databases">
        <title>Phytophthora fragariaefolia NBRC 109709.</title>
        <authorList>
            <person name="Ichikawa N."/>
            <person name="Sato H."/>
            <person name="Tonouchi N."/>
        </authorList>
    </citation>
    <scope>NUCLEOTIDE SEQUENCE</scope>
    <source>
        <strain evidence="4">NBRC 109709</strain>
    </source>
</reference>
<organism evidence="4 5">
    <name type="scientific">Phytophthora fragariaefolia</name>
    <dbReference type="NCBI Taxonomy" id="1490495"/>
    <lineage>
        <taxon>Eukaryota</taxon>
        <taxon>Sar</taxon>
        <taxon>Stramenopiles</taxon>
        <taxon>Oomycota</taxon>
        <taxon>Peronosporomycetes</taxon>
        <taxon>Peronosporales</taxon>
        <taxon>Peronosporaceae</taxon>
        <taxon>Phytophthora</taxon>
    </lineage>
</organism>
<evidence type="ECO:0000256" key="2">
    <source>
        <dbReference type="SAM" id="MobiDB-lite"/>
    </source>
</evidence>
<evidence type="ECO:0000313" key="5">
    <source>
        <dbReference type="Proteomes" id="UP001165121"/>
    </source>
</evidence>
<dbReference type="GO" id="GO:0015074">
    <property type="term" value="P:DNA integration"/>
    <property type="evidence" value="ECO:0007669"/>
    <property type="project" value="InterPro"/>
</dbReference>
<dbReference type="InterPro" id="IPR043502">
    <property type="entry name" value="DNA/RNA_pol_sf"/>
</dbReference>
<name>A0A9W6U9C9_9STRA</name>
<dbReference type="GO" id="GO:0003676">
    <property type="term" value="F:nucleic acid binding"/>
    <property type="evidence" value="ECO:0007669"/>
    <property type="project" value="InterPro"/>
</dbReference>
<dbReference type="PROSITE" id="PS50994">
    <property type="entry name" value="INTEGRASE"/>
    <property type="match status" value="1"/>
</dbReference>
<dbReference type="InterPro" id="IPR054722">
    <property type="entry name" value="PolX-like_BBD"/>
</dbReference>
<dbReference type="PANTHER" id="PTHR11439:SF440">
    <property type="entry name" value="INTEGRASE CATALYTIC DOMAIN-CONTAINING PROTEIN"/>
    <property type="match status" value="1"/>
</dbReference>
<dbReference type="CDD" id="cd09272">
    <property type="entry name" value="RNase_HI_RT_Ty1"/>
    <property type="match status" value="1"/>
</dbReference>
<keyword evidence="5" id="KW-1185">Reference proteome</keyword>
<dbReference type="GO" id="GO:0004190">
    <property type="term" value="F:aspartic-type endopeptidase activity"/>
    <property type="evidence" value="ECO:0007669"/>
    <property type="project" value="UniProtKB-KW"/>
</dbReference>
<dbReference type="Pfam" id="PF07727">
    <property type="entry name" value="RVT_2"/>
    <property type="match status" value="1"/>
</dbReference>
<dbReference type="InterPro" id="IPR013103">
    <property type="entry name" value="RVT_2"/>
</dbReference>
<dbReference type="SUPFAM" id="SSF56672">
    <property type="entry name" value="DNA/RNA polymerases"/>
    <property type="match status" value="1"/>
</dbReference>
<evidence type="ECO:0000259" key="3">
    <source>
        <dbReference type="PROSITE" id="PS50994"/>
    </source>
</evidence>
<proteinExistence type="predicted"/>
<feature type="domain" description="Integrase catalytic" evidence="3">
    <location>
        <begin position="365"/>
        <end position="458"/>
    </location>
</feature>
<keyword evidence="1" id="KW-0378">Hydrolase</keyword>
<dbReference type="InterPro" id="IPR057670">
    <property type="entry name" value="SH3_retrovirus"/>
</dbReference>
<dbReference type="Pfam" id="PF25597">
    <property type="entry name" value="SH3_retrovirus"/>
    <property type="match status" value="1"/>
</dbReference>
<dbReference type="AlphaFoldDB" id="A0A9W6U9C9"/>